<keyword evidence="3" id="KW-1185">Reference proteome</keyword>
<dbReference type="AlphaFoldDB" id="A0A6J5HLZ3"/>
<accession>A0A6J5HLZ3</accession>
<dbReference type="GeneID" id="92897952"/>
<protein>
    <recommendedName>
        <fullName evidence="4">Lipoprotein</fullName>
    </recommendedName>
</protein>
<evidence type="ECO:0008006" key="4">
    <source>
        <dbReference type="Google" id="ProtNLM"/>
    </source>
</evidence>
<feature type="signal peptide" evidence="1">
    <location>
        <begin position="1"/>
        <end position="16"/>
    </location>
</feature>
<evidence type="ECO:0000313" key="3">
    <source>
        <dbReference type="Proteomes" id="UP000507979"/>
    </source>
</evidence>
<reference evidence="2 3" key="1">
    <citation type="submission" date="2020-04" db="EMBL/GenBank/DDBJ databases">
        <authorList>
            <person name="De Canck E."/>
        </authorList>
    </citation>
    <scope>NUCLEOTIDE SEQUENCE [LARGE SCALE GENOMIC DNA]</scope>
    <source>
        <strain evidence="2 3">LMG 26845</strain>
    </source>
</reference>
<dbReference type="EMBL" id="CADIJR010000015">
    <property type="protein sequence ID" value="CAB3641636.1"/>
    <property type="molecule type" value="Genomic_DNA"/>
</dbReference>
<name>A0A6J5HLZ3_9BURK</name>
<evidence type="ECO:0000313" key="2">
    <source>
        <dbReference type="EMBL" id="CAB3641636.1"/>
    </source>
</evidence>
<sequence>MKVARAAMLMSMAALCAGCADGTAIPTGNRHAPSLASAVRFYSDPPHAPYEVVGLVKAESSAGLTAQESMEYAIEELKKQAASLGANGVLLTGNGARTTGTDITYNKDSGQISSNSTTAQFVEGRAILVK</sequence>
<dbReference type="Proteomes" id="UP000507979">
    <property type="component" value="Unassembled WGS sequence"/>
</dbReference>
<feature type="chain" id="PRO_5030157656" description="Lipoprotein" evidence="1">
    <location>
        <begin position="17"/>
        <end position="130"/>
    </location>
</feature>
<evidence type="ECO:0000256" key="1">
    <source>
        <dbReference type="SAM" id="SignalP"/>
    </source>
</evidence>
<dbReference type="RefSeq" id="WP_156333167.1">
    <property type="nucleotide sequence ID" value="NZ_CADIJR010000015.1"/>
</dbReference>
<gene>
    <name evidence="2" type="ORF">LMG26845_02098</name>
</gene>
<proteinExistence type="predicted"/>
<organism evidence="2 3">
    <name type="scientific">Achromobacter insuavis</name>
    <dbReference type="NCBI Taxonomy" id="1287735"/>
    <lineage>
        <taxon>Bacteria</taxon>
        <taxon>Pseudomonadati</taxon>
        <taxon>Pseudomonadota</taxon>
        <taxon>Betaproteobacteria</taxon>
        <taxon>Burkholderiales</taxon>
        <taxon>Alcaligenaceae</taxon>
        <taxon>Achromobacter</taxon>
    </lineage>
</organism>
<keyword evidence="1" id="KW-0732">Signal</keyword>